<dbReference type="AlphaFoldDB" id="A0A1B6HAQ8"/>
<comment type="subcellular location">
    <subcellularLocation>
        <location evidence="3">Endoplasmic reticulum membrane</location>
        <topology evidence="3">Peripheral membrane protein</topology>
    </subcellularLocation>
    <subcellularLocation>
        <location evidence="2">Microsome membrane</location>
        <topology evidence="2">Peripheral membrane protein</topology>
    </subcellularLocation>
</comment>
<evidence type="ECO:0000256" key="10">
    <source>
        <dbReference type="ARBA" id="ARBA00023004"/>
    </source>
</evidence>
<evidence type="ECO:0000256" key="12">
    <source>
        <dbReference type="ARBA" id="ARBA00023136"/>
    </source>
</evidence>
<evidence type="ECO:0000256" key="6">
    <source>
        <dbReference type="ARBA" id="ARBA00022723"/>
    </source>
</evidence>
<dbReference type="Gene3D" id="1.10.630.10">
    <property type="entry name" value="Cytochrome P450"/>
    <property type="match status" value="1"/>
</dbReference>
<name>A0A1B6HAQ8_9HEMI</name>
<evidence type="ECO:0000256" key="7">
    <source>
        <dbReference type="ARBA" id="ARBA00022824"/>
    </source>
</evidence>
<dbReference type="GO" id="GO:0005506">
    <property type="term" value="F:iron ion binding"/>
    <property type="evidence" value="ECO:0007669"/>
    <property type="project" value="InterPro"/>
</dbReference>
<evidence type="ECO:0000256" key="11">
    <source>
        <dbReference type="ARBA" id="ARBA00023033"/>
    </source>
</evidence>
<keyword evidence="8" id="KW-0492">Microsome</keyword>
<keyword evidence="12" id="KW-0472">Membrane</keyword>
<keyword evidence="7" id="KW-0256">Endoplasmic reticulum</keyword>
<dbReference type="GO" id="GO:0016705">
    <property type="term" value="F:oxidoreductase activity, acting on paired donors, with incorporation or reduction of molecular oxygen"/>
    <property type="evidence" value="ECO:0007669"/>
    <property type="project" value="InterPro"/>
</dbReference>
<protein>
    <recommendedName>
        <fullName evidence="14">Cytochrome P450</fullName>
    </recommendedName>
</protein>
<feature type="non-terminal residue" evidence="13">
    <location>
        <position position="1"/>
    </location>
</feature>
<keyword evidence="11" id="KW-0503">Monooxygenase</keyword>
<dbReference type="InterPro" id="IPR050476">
    <property type="entry name" value="Insect_CytP450_Detox"/>
</dbReference>
<keyword evidence="6" id="KW-0479">Metal-binding</keyword>
<keyword evidence="9" id="KW-0560">Oxidoreductase</keyword>
<proteinExistence type="inferred from homology"/>
<accession>A0A1B6HAQ8</accession>
<evidence type="ECO:0000313" key="13">
    <source>
        <dbReference type="EMBL" id="JAS71679.1"/>
    </source>
</evidence>
<evidence type="ECO:0000256" key="2">
    <source>
        <dbReference type="ARBA" id="ARBA00004174"/>
    </source>
</evidence>
<dbReference type="InterPro" id="IPR036396">
    <property type="entry name" value="Cyt_P450_sf"/>
</dbReference>
<dbReference type="SUPFAM" id="SSF48264">
    <property type="entry name" value="Cytochrome P450"/>
    <property type="match status" value="1"/>
</dbReference>
<dbReference type="PANTHER" id="PTHR24292">
    <property type="entry name" value="CYTOCHROME P450"/>
    <property type="match status" value="1"/>
</dbReference>
<dbReference type="GO" id="GO:0004497">
    <property type="term" value="F:monooxygenase activity"/>
    <property type="evidence" value="ECO:0007669"/>
    <property type="project" value="UniProtKB-KW"/>
</dbReference>
<dbReference type="EMBL" id="GECU01036027">
    <property type="protein sequence ID" value="JAS71679.1"/>
    <property type="molecule type" value="Transcribed_RNA"/>
</dbReference>
<comment type="cofactor">
    <cofactor evidence="1">
        <name>heme</name>
        <dbReference type="ChEBI" id="CHEBI:30413"/>
    </cofactor>
</comment>
<comment type="similarity">
    <text evidence="4">Belongs to the cytochrome P450 family.</text>
</comment>
<gene>
    <name evidence="13" type="ORF">g.8692</name>
</gene>
<dbReference type="PANTHER" id="PTHR24292:SF100">
    <property type="entry name" value="CYTOCHROME P450 6A16, ISOFORM B-RELATED"/>
    <property type="match status" value="1"/>
</dbReference>
<dbReference type="PRINTS" id="PR00385">
    <property type="entry name" value="P450"/>
</dbReference>
<organism evidence="13">
    <name type="scientific">Homalodisca liturata</name>
    <dbReference type="NCBI Taxonomy" id="320908"/>
    <lineage>
        <taxon>Eukaryota</taxon>
        <taxon>Metazoa</taxon>
        <taxon>Ecdysozoa</taxon>
        <taxon>Arthropoda</taxon>
        <taxon>Hexapoda</taxon>
        <taxon>Insecta</taxon>
        <taxon>Pterygota</taxon>
        <taxon>Neoptera</taxon>
        <taxon>Paraneoptera</taxon>
        <taxon>Hemiptera</taxon>
        <taxon>Auchenorrhyncha</taxon>
        <taxon>Membracoidea</taxon>
        <taxon>Cicadellidae</taxon>
        <taxon>Cicadellinae</taxon>
        <taxon>Proconiini</taxon>
        <taxon>Homalodisca</taxon>
    </lineage>
</organism>
<evidence type="ECO:0000256" key="5">
    <source>
        <dbReference type="ARBA" id="ARBA00022617"/>
    </source>
</evidence>
<sequence length="145" mass="16235">AVFTDKGFAAQAVVFLTGGSESVSGTISFALYHIARDPEIQQQVICEVDTVLAKHHGSWSYEALKELVYLDQVIQETMRLYPIIPLNNRECTIPYRIPDSDIVLEKGMKVAIPVAGIHMDPEYYPDPEVFIPERFAGNNHKPSSK</sequence>
<dbReference type="Pfam" id="PF00067">
    <property type="entry name" value="p450"/>
    <property type="match status" value="1"/>
</dbReference>
<reference evidence="13" key="1">
    <citation type="submission" date="2015-11" db="EMBL/GenBank/DDBJ databases">
        <title>De novo transcriptome assembly of four potential Pierce s Disease insect vectors from Arizona vineyards.</title>
        <authorList>
            <person name="Tassone E.E."/>
        </authorList>
    </citation>
    <scope>NUCLEOTIDE SEQUENCE</scope>
</reference>
<evidence type="ECO:0008006" key="14">
    <source>
        <dbReference type="Google" id="ProtNLM"/>
    </source>
</evidence>
<dbReference type="GO" id="GO:0020037">
    <property type="term" value="F:heme binding"/>
    <property type="evidence" value="ECO:0007669"/>
    <property type="project" value="InterPro"/>
</dbReference>
<evidence type="ECO:0000256" key="1">
    <source>
        <dbReference type="ARBA" id="ARBA00001971"/>
    </source>
</evidence>
<evidence type="ECO:0000256" key="4">
    <source>
        <dbReference type="ARBA" id="ARBA00010617"/>
    </source>
</evidence>
<keyword evidence="10" id="KW-0408">Iron</keyword>
<evidence type="ECO:0000256" key="8">
    <source>
        <dbReference type="ARBA" id="ARBA00022848"/>
    </source>
</evidence>
<dbReference type="GO" id="GO:0005789">
    <property type="term" value="C:endoplasmic reticulum membrane"/>
    <property type="evidence" value="ECO:0007669"/>
    <property type="project" value="UniProtKB-SubCell"/>
</dbReference>
<dbReference type="InterPro" id="IPR002401">
    <property type="entry name" value="Cyt_P450_E_grp-I"/>
</dbReference>
<keyword evidence="5" id="KW-0349">Heme</keyword>
<dbReference type="PRINTS" id="PR00463">
    <property type="entry name" value="EP450I"/>
</dbReference>
<evidence type="ECO:0000256" key="3">
    <source>
        <dbReference type="ARBA" id="ARBA00004406"/>
    </source>
</evidence>
<dbReference type="InterPro" id="IPR001128">
    <property type="entry name" value="Cyt_P450"/>
</dbReference>
<evidence type="ECO:0000256" key="9">
    <source>
        <dbReference type="ARBA" id="ARBA00023002"/>
    </source>
</evidence>